<evidence type="ECO:0000313" key="15">
    <source>
        <dbReference type="Proteomes" id="UP000032611"/>
    </source>
</evidence>
<keyword evidence="6 13" id="KW-0812">Transmembrane</keyword>
<evidence type="ECO:0000256" key="2">
    <source>
        <dbReference type="ARBA" id="ARBA00004141"/>
    </source>
</evidence>
<protein>
    <recommendedName>
        <fullName evidence="4">Succinate dehydrogenase cytochrome b556 subunit</fullName>
    </recommendedName>
</protein>
<dbReference type="RefSeq" id="WP_045685130.1">
    <property type="nucleotide sequence ID" value="NZ_CP010803.1"/>
</dbReference>
<dbReference type="OrthoDB" id="9799441at2"/>
<evidence type="ECO:0000256" key="11">
    <source>
        <dbReference type="ARBA" id="ARBA00025912"/>
    </source>
</evidence>
<dbReference type="SUPFAM" id="SSF81343">
    <property type="entry name" value="Fumarate reductase respiratory complex transmembrane subunits"/>
    <property type="match status" value="1"/>
</dbReference>
<dbReference type="STRING" id="1486262.TM49_11000"/>
<dbReference type="KEGG" id="mey:TM49_11000"/>
<evidence type="ECO:0000256" key="13">
    <source>
        <dbReference type="SAM" id="Phobius"/>
    </source>
</evidence>
<dbReference type="HOGENOM" id="CLU_094691_3_1_5"/>
<dbReference type="Gene3D" id="1.20.1300.10">
    <property type="entry name" value="Fumarate reductase/succinate dehydrogenase, transmembrane subunit"/>
    <property type="match status" value="1"/>
</dbReference>
<dbReference type="Pfam" id="PF01127">
    <property type="entry name" value="Sdh_cyt"/>
    <property type="match status" value="1"/>
</dbReference>
<keyword evidence="15" id="KW-1185">Reference proteome</keyword>
<accession>A0A0D5LVZ5</accession>
<keyword evidence="8 13" id="KW-1133">Transmembrane helix</keyword>
<dbReference type="PANTHER" id="PTHR10978">
    <property type="entry name" value="SUCCINATE DEHYDROGENASE CYTOCHROME B560 SUBUNIT"/>
    <property type="match status" value="1"/>
</dbReference>
<feature type="transmembrane region" description="Helical" evidence="13">
    <location>
        <begin position="60"/>
        <end position="81"/>
    </location>
</feature>
<evidence type="ECO:0000313" key="14">
    <source>
        <dbReference type="EMBL" id="AJY48130.1"/>
    </source>
</evidence>
<keyword evidence="7 12" id="KW-0479">Metal-binding</keyword>
<reference evidence="14 15" key="1">
    <citation type="journal article" date="2015" name="Genome Announc.">
        <title>Complete genome sequence of Martelella endophytica YC6887, which has antifungal activity associated with a halophyte.</title>
        <authorList>
            <person name="Khan A."/>
            <person name="Khan H."/>
            <person name="Chung E.J."/>
            <person name="Hossain M.T."/>
            <person name="Chung Y.R."/>
        </authorList>
    </citation>
    <scope>NUCLEOTIDE SEQUENCE [LARGE SCALE GENOMIC DNA]</scope>
    <source>
        <strain evidence="14">YC6887</strain>
    </source>
</reference>
<sequence length="130" mass="14349">MANPTSSRPLSPHLQVYKFIPTMAMSIIHRITGAAMYFGTILIAAWLISAAMGEGAFDCVNWFFGSWLGLLILFGYTWALVHHLVGGLRHFVWDFGHGLGKEFTTKVAIALPFVSVALTVLIWIVGLVAW</sequence>
<dbReference type="PANTHER" id="PTHR10978:SF5">
    <property type="entry name" value="SUCCINATE DEHYDROGENASE CYTOCHROME B560 SUBUNIT, MITOCHONDRIAL"/>
    <property type="match status" value="1"/>
</dbReference>
<evidence type="ECO:0000256" key="1">
    <source>
        <dbReference type="ARBA" id="ARBA00004050"/>
    </source>
</evidence>
<dbReference type="EMBL" id="CP010803">
    <property type="protein sequence ID" value="AJY48130.1"/>
    <property type="molecule type" value="Genomic_DNA"/>
</dbReference>
<evidence type="ECO:0000256" key="10">
    <source>
        <dbReference type="ARBA" id="ARBA00023136"/>
    </source>
</evidence>
<dbReference type="PATRIC" id="fig|1486262.3.peg.2280"/>
<comment type="subcellular location">
    <subcellularLocation>
        <location evidence="2">Membrane</location>
        <topology evidence="2">Multi-pass membrane protein</topology>
    </subcellularLocation>
</comment>
<dbReference type="CDD" id="cd03499">
    <property type="entry name" value="SQR_TypeC_SdhC"/>
    <property type="match status" value="1"/>
</dbReference>
<feature type="transmembrane region" description="Helical" evidence="13">
    <location>
        <begin position="27"/>
        <end position="48"/>
    </location>
</feature>
<dbReference type="PROSITE" id="PS01001">
    <property type="entry name" value="SDH_CYT_2"/>
    <property type="match status" value="1"/>
</dbReference>
<evidence type="ECO:0000256" key="5">
    <source>
        <dbReference type="ARBA" id="ARBA00022617"/>
    </source>
</evidence>
<evidence type="ECO:0000256" key="9">
    <source>
        <dbReference type="ARBA" id="ARBA00023004"/>
    </source>
</evidence>
<comment type="subunit">
    <text evidence="11">Part of an enzyme complex containing four subunits: a flavoprotein, an iron-sulfur protein, plus two membrane-anchoring proteins, SdhC and SdhD. The complex can form homotrimers.</text>
</comment>
<dbReference type="NCBIfam" id="TIGR02970">
    <property type="entry name" value="succ_dehyd_cytB"/>
    <property type="match status" value="1"/>
</dbReference>
<comment type="cofactor">
    <cofactor evidence="12">
        <name>heme</name>
        <dbReference type="ChEBI" id="CHEBI:30413"/>
    </cofactor>
    <text evidence="12">The heme is bound between the two transmembrane subunits.</text>
</comment>
<evidence type="ECO:0000256" key="7">
    <source>
        <dbReference type="ARBA" id="ARBA00022723"/>
    </source>
</evidence>
<feature type="transmembrane region" description="Helical" evidence="13">
    <location>
        <begin position="107"/>
        <end position="129"/>
    </location>
</feature>
<evidence type="ECO:0000256" key="4">
    <source>
        <dbReference type="ARBA" id="ARBA00020076"/>
    </source>
</evidence>
<dbReference type="PIRSF" id="PIRSF000178">
    <property type="entry name" value="SDH_cyt_b560"/>
    <property type="match status" value="1"/>
</dbReference>
<comment type="similarity">
    <text evidence="3">Belongs to the cytochrome b560 family.</text>
</comment>
<comment type="function">
    <text evidence="1">Membrane-anchoring subunit of succinate dehydrogenase (SDH).</text>
</comment>
<gene>
    <name evidence="14" type="ORF">TM49_11000</name>
</gene>
<dbReference type="InterPro" id="IPR000701">
    <property type="entry name" value="SuccDH_FuR_B_TM-su"/>
</dbReference>
<organism evidence="14 15">
    <name type="scientific">Martelella endophytica</name>
    <dbReference type="NCBI Taxonomy" id="1486262"/>
    <lineage>
        <taxon>Bacteria</taxon>
        <taxon>Pseudomonadati</taxon>
        <taxon>Pseudomonadota</taxon>
        <taxon>Alphaproteobacteria</taxon>
        <taxon>Hyphomicrobiales</taxon>
        <taxon>Aurantimonadaceae</taxon>
        <taxon>Martelella</taxon>
    </lineage>
</organism>
<evidence type="ECO:0000256" key="8">
    <source>
        <dbReference type="ARBA" id="ARBA00022989"/>
    </source>
</evidence>
<keyword evidence="9 12" id="KW-0408">Iron</keyword>
<keyword evidence="10 13" id="KW-0472">Membrane</keyword>
<dbReference type="PROSITE" id="PS01000">
    <property type="entry name" value="SDH_CYT_1"/>
    <property type="match status" value="1"/>
</dbReference>
<evidence type="ECO:0000256" key="12">
    <source>
        <dbReference type="PIRSR" id="PIRSR000178-1"/>
    </source>
</evidence>
<dbReference type="InterPro" id="IPR034804">
    <property type="entry name" value="SQR/QFR_C/D"/>
</dbReference>
<dbReference type="GO" id="GO:0006099">
    <property type="term" value="P:tricarboxylic acid cycle"/>
    <property type="evidence" value="ECO:0007669"/>
    <property type="project" value="InterPro"/>
</dbReference>
<dbReference type="AlphaFoldDB" id="A0A0D5LVZ5"/>
<keyword evidence="5 12" id="KW-0349">Heme</keyword>
<evidence type="ECO:0000256" key="3">
    <source>
        <dbReference type="ARBA" id="ARBA00007244"/>
    </source>
</evidence>
<dbReference type="GO" id="GO:0016020">
    <property type="term" value="C:membrane"/>
    <property type="evidence" value="ECO:0007669"/>
    <property type="project" value="UniProtKB-SubCell"/>
</dbReference>
<dbReference type="InterPro" id="IPR014314">
    <property type="entry name" value="Succ_DH_cytb556"/>
</dbReference>
<proteinExistence type="inferred from homology"/>
<dbReference type="GO" id="GO:0009055">
    <property type="term" value="F:electron transfer activity"/>
    <property type="evidence" value="ECO:0007669"/>
    <property type="project" value="InterPro"/>
</dbReference>
<dbReference type="InterPro" id="IPR018495">
    <property type="entry name" value="Succ_DH_cyt_bsu_CS"/>
</dbReference>
<name>A0A0D5LVZ5_MAREN</name>
<dbReference type="GO" id="GO:0046872">
    <property type="term" value="F:metal ion binding"/>
    <property type="evidence" value="ECO:0007669"/>
    <property type="project" value="UniProtKB-KW"/>
</dbReference>
<evidence type="ECO:0000256" key="6">
    <source>
        <dbReference type="ARBA" id="ARBA00022692"/>
    </source>
</evidence>
<feature type="binding site" description="axial binding residue" evidence="12">
    <location>
        <position position="83"/>
    </location>
    <ligand>
        <name>heme</name>
        <dbReference type="ChEBI" id="CHEBI:30413"/>
        <note>ligand shared with second transmembrane subunit</note>
    </ligand>
    <ligandPart>
        <name>Fe</name>
        <dbReference type="ChEBI" id="CHEBI:18248"/>
    </ligandPart>
</feature>
<dbReference type="Proteomes" id="UP000032611">
    <property type="component" value="Chromosome"/>
</dbReference>